<protein>
    <submittedName>
        <fullName evidence="2">Uncharacterized protein</fullName>
    </submittedName>
</protein>
<keyword evidence="3" id="KW-1185">Reference proteome</keyword>
<proteinExistence type="predicted"/>
<feature type="region of interest" description="Disordered" evidence="1">
    <location>
        <begin position="1"/>
        <end position="22"/>
    </location>
</feature>
<dbReference type="Proteomes" id="UP000016931">
    <property type="component" value="Unassembled WGS sequence"/>
</dbReference>
<feature type="compositionally biased region" description="Basic and acidic residues" evidence="1">
    <location>
        <begin position="415"/>
        <end position="424"/>
    </location>
</feature>
<feature type="compositionally biased region" description="Basic and acidic residues" evidence="1">
    <location>
        <begin position="365"/>
        <end position="381"/>
    </location>
</feature>
<feature type="compositionally biased region" description="Polar residues" evidence="1">
    <location>
        <begin position="382"/>
        <end position="392"/>
    </location>
</feature>
<dbReference type="GeneID" id="27899777"/>
<dbReference type="EMBL" id="KB456266">
    <property type="protein sequence ID" value="EMF11209.1"/>
    <property type="molecule type" value="Genomic_DNA"/>
</dbReference>
<sequence length="448" mass="50472">MDDSSIAAAPGENELVNGSTTTIEPDEEVPLAVCFDESVQGLPSDIEPDSLGADLMATVVSLLRQADIPCCFAREAALIYYGALRNMTDWILCVQDERLADATELVTEQQATIQPFRPSAMIPNGTIDHRFPRFKFLGYRCFFHLVPAWVHHLSCSSGCIELSMKGLPFPRLDVLAQSLVEIMEYVDLADLVDGMNLTEEWGLDNLDLEGLTDTEWAQRRFDFHDQSGDWLPVFLRKEGKPKRDIWHRIASPESKTKRLGHKALPKDETRFRYKGQKDPRQLHMFHSLNPMPRDTRKDDRRYYRSAEFKQALLEDRLQQEFVVHTPVEPSGGVSNRFSRYHAKRKSIAMSFPSLSMLDVTKGVPEDRQAEDSEAGEAHNSESEISASPQSATVPAAVEHHSPLSNVSDTSSEADTPSKSREHRLPRIHLHGTGPFARLARHRKGGQES</sequence>
<feature type="compositionally biased region" description="Basic residues" evidence="1">
    <location>
        <begin position="438"/>
        <end position="448"/>
    </location>
</feature>
<dbReference type="RefSeq" id="XP_016759330.1">
    <property type="nucleotide sequence ID" value="XM_016902640.1"/>
</dbReference>
<evidence type="ECO:0000256" key="1">
    <source>
        <dbReference type="SAM" id="MobiDB-lite"/>
    </source>
</evidence>
<evidence type="ECO:0000313" key="3">
    <source>
        <dbReference type="Proteomes" id="UP000016931"/>
    </source>
</evidence>
<reference evidence="2 3" key="1">
    <citation type="journal article" date="2012" name="PLoS Pathog.">
        <title>Diverse lifestyles and strategies of plant pathogenesis encoded in the genomes of eighteen Dothideomycetes fungi.</title>
        <authorList>
            <person name="Ohm R.A."/>
            <person name="Feau N."/>
            <person name="Henrissat B."/>
            <person name="Schoch C.L."/>
            <person name="Horwitz B.A."/>
            <person name="Barry K.W."/>
            <person name="Condon B.J."/>
            <person name="Copeland A.C."/>
            <person name="Dhillon B."/>
            <person name="Glaser F."/>
            <person name="Hesse C.N."/>
            <person name="Kosti I."/>
            <person name="LaButti K."/>
            <person name="Lindquist E.A."/>
            <person name="Lucas S."/>
            <person name="Salamov A.A."/>
            <person name="Bradshaw R.E."/>
            <person name="Ciuffetti L."/>
            <person name="Hamelin R.C."/>
            <person name="Kema G.H.J."/>
            <person name="Lawrence C."/>
            <person name="Scott J.A."/>
            <person name="Spatafora J.W."/>
            <person name="Turgeon B.G."/>
            <person name="de Wit P.J.G.M."/>
            <person name="Zhong S."/>
            <person name="Goodwin S.B."/>
            <person name="Grigoriev I.V."/>
        </authorList>
    </citation>
    <scope>NUCLEOTIDE SEQUENCE [LARGE SCALE GENOMIC DNA]</scope>
    <source>
        <strain evidence="2 3">SO2202</strain>
    </source>
</reference>
<dbReference type="eggNOG" id="ENOG502SSBB">
    <property type="taxonomic scope" value="Eukaryota"/>
</dbReference>
<dbReference type="AlphaFoldDB" id="M3BV56"/>
<name>M3BV56_SPHMS</name>
<evidence type="ECO:0000313" key="2">
    <source>
        <dbReference type="EMBL" id="EMF11209.1"/>
    </source>
</evidence>
<feature type="region of interest" description="Disordered" evidence="1">
    <location>
        <begin position="365"/>
        <end position="448"/>
    </location>
</feature>
<gene>
    <name evidence="2" type="ORF">SEPMUDRAFT_134401</name>
</gene>
<dbReference type="HOGENOM" id="CLU_611347_0_0_1"/>
<organism evidence="2 3">
    <name type="scientific">Sphaerulina musiva (strain SO2202)</name>
    <name type="common">Poplar stem canker fungus</name>
    <name type="synonym">Septoria musiva</name>
    <dbReference type="NCBI Taxonomy" id="692275"/>
    <lineage>
        <taxon>Eukaryota</taxon>
        <taxon>Fungi</taxon>
        <taxon>Dikarya</taxon>
        <taxon>Ascomycota</taxon>
        <taxon>Pezizomycotina</taxon>
        <taxon>Dothideomycetes</taxon>
        <taxon>Dothideomycetidae</taxon>
        <taxon>Mycosphaerellales</taxon>
        <taxon>Mycosphaerellaceae</taxon>
        <taxon>Sphaerulina</taxon>
    </lineage>
</organism>
<feature type="compositionally biased region" description="Polar residues" evidence="1">
    <location>
        <begin position="402"/>
        <end position="414"/>
    </location>
</feature>
<dbReference type="OrthoDB" id="3259529at2759"/>
<accession>M3BV56</accession>